<dbReference type="Pfam" id="PF00194">
    <property type="entry name" value="Carb_anhydrase"/>
    <property type="match status" value="1"/>
</dbReference>
<protein>
    <recommendedName>
        <fullName evidence="17">Carbonic anhydrase</fullName>
        <ecNumber evidence="17">4.2.1.1</ecNumber>
    </recommendedName>
</protein>
<dbReference type="GO" id="GO:0098552">
    <property type="term" value="C:side of membrane"/>
    <property type="evidence" value="ECO:0007669"/>
    <property type="project" value="UniProtKB-KW"/>
</dbReference>
<evidence type="ECO:0000256" key="5">
    <source>
        <dbReference type="ARBA" id="ARBA00022475"/>
    </source>
</evidence>
<proteinExistence type="inferred from homology"/>
<evidence type="ECO:0000256" key="6">
    <source>
        <dbReference type="ARBA" id="ARBA00022622"/>
    </source>
</evidence>
<dbReference type="InterPro" id="IPR023561">
    <property type="entry name" value="Carbonic_anhydrase_a-class"/>
</dbReference>
<keyword evidence="10 18" id="KW-0472">Membrane</keyword>
<evidence type="ECO:0000256" key="4">
    <source>
        <dbReference type="ARBA" id="ARBA00011736"/>
    </source>
</evidence>
<dbReference type="PROSITE" id="PS51144">
    <property type="entry name" value="ALPHA_CA_2"/>
    <property type="match status" value="1"/>
</dbReference>
<evidence type="ECO:0000256" key="16">
    <source>
        <dbReference type="ARBA" id="ARBA00049061"/>
    </source>
</evidence>
<comment type="catalytic activity">
    <reaction evidence="16">
        <text>hydrogencarbonate + H(+) = CO2 + H2O</text>
        <dbReference type="Rhea" id="RHEA:10748"/>
        <dbReference type="ChEBI" id="CHEBI:15377"/>
        <dbReference type="ChEBI" id="CHEBI:15378"/>
        <dbReference type="ChEBI" id="CHEBI:16526"/>
        <dbReference type="ChEBI" id="CHEBI:17544"/>
        <dbReference type="EC" id="4.2.1.1"/>
    </reaction>
    <physiologicalReaction direction="left-to-right" evidence="16">
        <dbReference type="Rhea" id="RHEA:10749"/>
    </physiologicalReaction>
    <physiologicalReaction direction="right-to-left" evidence="16">
        <dbReference type="Rhea" id="RHEA:10750"/>
    </physiologicalReaction>
</comment>
<keyword evidence="12" id="KW-0325">Glycoprotein</keyword>
<dbReference type="PANTHER" id="PTHR18952:SF95">
    <property type="entry name" value="CARBONIC ANHYDRASE 4"/>
    <property type="match status" value="1"/>
</dbReference>
<comment type="subunit">
    <text evidence="4">Interacts with SLC4A4.</text>
</comment>
<keyword evidence="9 17" id="KW-0862">Zinc</keyword>
<organism evidence="20 21">
    <name type="scientific">Labrus bergylta</name>
    <name type="common">ballan wrasse</name>
    <dbReference type="NCBI Taxonomy" id="56723"/>
    <lineage>
        <taxon>Eukaryota</taxon>
        <taxon>Metazoa</taxon>
        <taxon>Chordata</taxon>
        <taxon>Craniata</taxon>
        <taxon>Vertebrata</taxon>
        <taxon>Euteleostomi</taxon>
        <taxon>Actinopterygii</taxon>
        <taxon>Neopterygii</taxon>
        <taxon>Teleostei</taxon>
        <taxon>Neoteleostei</taxon>
        <taxon>Acanthomorphata</taxon>
        <taxon>Eupercaria</taxon>
        <taxon>Labriformes</taxon>
        <taxon>Labridae</taxon>
        <taxon>Labrus</taxon>
    </lineage>
</organism>
<evidence type="ECO:0000256" key="14">
    <source>
        <dbReference type="ARBA" id="ARBA00023288"/>
    </source>
</evidence>
<dbReference type="GO" id="GO:0005886">
    <property type="term" value="C:plasma membrane"/>
    <property type="evidence" value="ECO:0007669"/>
    <property type="project" value="UniProtKB-SubCell"/>
</dbReference>
<evidence type="ECO:0000256" key="7">
    <source>
        <dbReference type="ARBA" id="ARBA00022723"/>
    </source>
</evidence>
<reference evidence="20" key="1">
    <citation type="submission" date="2025-08" db="UniProtKB">
        <authorList>
            <consortium name="Ensembl"/>
        </authorList>
    </citation>
    <scope>IDENTIFICATION</scope>
</reference>
<sequence length="326" mass="36275">MSNACVVNAHVHTFVLRFDGREHGHNLLLVAQVTLVRHKNAAVSGTLTLSCQFLNSERKTRAVSRHCSGRHQSPVNIVTRKVLPDGQLTPFHFIGYQEAFHGRLINNGHTVHLDLPSRIKIKGGNLAVPYKALQVHLHWGNDGGPGSEHTIDGEQFSMEMHIVHIKEEYSSVSQALRDPTGVAVLGFFFQESEFANKIFDPLISYCLVNIFLKPGNSTTLGGVSLDMFIHPQIDMTKYYRYYGSLTTPNCAEAVIWSLFENPIPLSRKQLAAFSKLQFSNGRQMVKTFRPVQPLNGRQVYYSGGHVAVVSTVLLIMSVMMSTTLSG</sequence>
<keyword evidence="18" id="KW-0812">Transmembrane</keyword>
<comment type="similarity">
    <text evidence="3 17">Belongs to the alpha-carbonic anhydrase family.</text>
</comment>
<dbReference type="STRING" id="56723.ENSLBEP00000034516"/>
<reference evidence="20" key="2">
    <citation type="submission" date="2025-09" db="UniProtKB">
        <authorList>
            <consortium name="Ensembl"/>
        </authorList>
    </citation>
    <scope>IDENTIFICATION</scope>
</reference>
<dbReference type="InterPro" id="IPR036398">
    <property type="entry name" value="CA_dom_sf"/>
</dbReference>
<accession>A0A3Q3GMD3</accession>
<dbReference type="SMART" id="SM01057">
    <property type="entry name" value="Carb_anhydrase"/>
    <property type="match status" value="1"/>
</dbReference>
<comment type="function">
    <text evidence="17">Reversible hydration of carbon dioxide.</text>
</comment>
<evidence type="ECO:0000313" key="20">
    <source>
        <dbReference type="Ensembl" id="ENSLBEP00000034516.1"/>
    </source>
</evidence>
<feature type="transmembrane region" description="Helical" evidence="18">
    <location>
        <begin position="299"/>
        <end position="320"/>
    </location>
</feature>
<evidence type="ECO:0000256" key="17">
    <source>
        <dbReference type="RuleBase" id="RU367011"/>
    </source>
</evidence>
<evidence type="ECO:0000256" key="3">
    <source>
        <dbReference type="ARBA" id="ARBA00010718"/>
    </source>
</evidence>
<evidence type="ECO:0000256" key="15">
    <source>
        <dbReference type="ARBA" id="ARBA00045603"/>
    </source>
</evidence>
<dbReference type="InterPro" id="IPR001148">
    <property type="entry name" value="CA_dom"/>
</dbReference>
<dbReference type="Ensembl" id="ENSLBET00000036000.1">
    <property type="protein sequence ID" value="ENSLBEP00000034516.1"/>
    <property type="gene ID" value="ENSLBEG00000025934.1"/>
</dbReference>
<dbReference type="Proteomes" id="UP000261660">
    <property type="component" value="Unplaced"/>
</dbReference>
<comment type="cofactor">
    <cofactor evidence="1 17">
        <name>Zn(2+)</name>
        <dbReference type="ChEBI" id="CHEBI:29105"/>
    </cofactor>
</comment>
<keyword evidence="18" id="KW-1133">Transmembrane helix</keyword>
<dbReference type="AlphaFoldDB" id="A0A3Q3GMD3"/>
<keyword evidence="8" id="KW-0732">Signal</keyword>
<name>A0A3Q3GMD3_9LABR</name>
<dbReference type="PROSITE" id="PS00162">
    <property type="entry name" value="ALPHA_CA_1"/>
    <property type="match status" value="1"/>
</dbReference>
<evidence type="ECO:0000256" key="12">
    <source>
        <dbReference type="ARBA" id="ARBA00023180"/>
    </source>
</evidence>
<dbReference type="GO" id="GO:0008270">
    <property type="term" value="F:zinc ion binding"/>
    <property type="evidence" value="ECO:0007669"/>
    <property type="project" value="UniProtKB-UniRule"/>
</dbReference>
<keyword evidence="21" id="KW-1185">Reference proteome</keyword>
<evidence type="ECO:0000256" key="13">
    <source>
        <dbReference type="ARBA" id="ARBA00023239"/>
    </source>
</evidence>
<keyword evidence="13 17" id="KW-0456">Lyase</keyword>
<keyword evidence="11" id="KW-1015">Disulfide bond</keyword>
<dbReference type="InParanoid" id="A0A3Q3GMD3"/>
<evidence type="ECO:0000256" key="18">
    <source>
        <dbReference type="SAM" id="Phobius"/>
    </source>
</evidence>
<evidence type="ECO:0000256" key="9">
    <source>
        <dbReference type="ARBA" id="ARBA00022833"/>
    </source>
</evidence>
<evidence type="ECO:0000256" key="2">
    <source>
        <dbReference type="ARBA" id="ARBA00004609"/>
    </source>
</evidence>
<evidence type="ECO:0000256" key="10">
    <source>
        <dbReference type="ARBA" id="ARBA00023136"/>
    </source>
</evidence>
<evidence type="ECO:0000256" key="11">
    <source>
        <dbReference type="ARBA" id="ARBA00023157"/>
    </source>
</evidence>
<dbReference type="CDD" id="cd03117">
    <property type="entry name" value="alpha_CA_IV_XV_like"/>
    <property type="match status" value="1"/>
</dbReference>
<evidence type="ECO:0000313" key="21">
    <source>
        <dbReference type="Proteomes" id="UP000261660"/>
    </source>
</evidence>
<evidence type="ECO:0000256" key="1">
    <source>
        <dbReference type="ARBA" id="ARBA00001947"/>
    </source>
</evidence>
<dbReference type="Gene3D" id="3.10.200.10">
    <property type="entry name" value="Alpha carbonic anhydrase"/>
    <property type="match status" value="1"/>
</dbReference>
<feature type="domain" description="Alpha-carbonic anhydrase" evidence="19">
    <location>
        <begin position="47"/>
        <end position="303"/>
    </location>
</feature>
<dbReference type="SUPFAM" id="SSF51069">
    <property type="entry name" value="Carbonic anhydrase"/>
    <property type="match status" value="1"/>
</dbReference>
<evidence type="ECO:0000256" key="8">
    <source>
        <dbReference type="ARBA" id="ARBA00022729"/>
    </source>
</evidence>
<dbReference type="FunFam" id="3.10.200.10:FF:000003">
    <property type="entry name" value="Carbonic anhydrase 12"/>
    <property type="match status" value="1"/>
</dbReference>
<dbReference type="GO" id="GO:0004089">
    <property type="term" value="F:carbonate dehydratase activity"/>
    <property type="evidence" value="ECO:0007669"/>
    <property type="project" value="UniProtKB-UniRule"/>
</dbReference>
<keyword evidence="7 17" id="KW-0479">Metal-binding</keyword>
<keyword evidence="5" id="KW-1003">Cell membrane</keyword>
<comment type="subcellular location">
    <subcellularLocation>
        <location evidence="2">Cell membrane</location>
        <topology evidence="2">Lipid-anchor</topology>
        <topology evidence="2">GPI-anchor</topology>
    </subcellularLocation>
</comment>
<comment type="function">
    <text evidence="15">Catalyzes the reversible hydration of carbon dioxide into bicarbonate and protons and thus is essential to maintaining intracellular and extracellular pH. May stimulate the sodium/bicarbonate transporter activity of SLC4A4 that acts in pH homeostasis. It is essential for acid overload removal from the retina and retina epithelium, and acid release in the choriocapillaris in the choroid.</text>
</comment>
<dbReference type="PANTHER" id="PTHR18952">
    <property type="entry name" value="CARBONIC ANHYDRASE"/>
    <property type="match status" value="1"/>
</dbReference>
<keyword evidence="14" id="KW-0449">Lipoprotein</keyword>
<dbReference type="InterPro" id="IPR041874">
    <property type="entry name" value="CA4/CA15"/>
</dbReference>
<dbReference type="GeneTree" id="ENSGT00940000155690"/>
<evidence type="ECO:0000259" key="19">
    <source>
        <dbReference type="PROSITE" id="PS51144"/>
    </source>
</evidence>
<dbReference type="EC" id="4.2.1.1" evidence="17"/>
<dbReference type="InterPro" id="IPR018338">
    <property type="entry name" value="Carbonic_anhydrase_a-class_CS"/>
</dbReference>
<keyword evidence="6" id="KW-0336">GPI-anchor</keyword>